<evidence type="ECO:0000313" key="2">
    <source>
        <dbReference type="Proteomes" id="UP000183832"/>
    </source>
</evidence>
<protein>
    <submittedName>
        <fullName evidence="1">CLUMA_CG000705, isoform A</fullName>
    </submittedName>
</protein>
<organism evidence="1 2">
    <name type="scientific">Clunio marinus</name>
    <dbReference type="NCBI Taxonomy" id="568069"/>
    <lineage>
        <taxon>Eukaryota</taxon>
        <taxon>Metazoa</taxon>
        <taxon>Ecdysozoa</taxon>
        <taxon>Arthropoda</taxon>
        <taxon>Hexapoda</taxon>
        <taxon>Insecta</taxon>
        <taxon>Pterygota</taxon>
        <taxon>Neoptera</taxon>
        <taxon>Endopterygota</taxon>
        <taxon>Diptera</taxon>
        <taxon>Nematocera</taxon>
        <taxon>Chironomoidea</taxon>
        <taxon>Chironomidae</taxon>
        <taxon>Clunio</taxon>
    </lineage>
</organism>
<sequence>MSLNLMTNTHNTEENFLKMIFSLSMVNKKQKEEALHVLCNYFQIEIFAICETNALSTSRLLFIVALVTIKAFGIATCDCFEFQLQKKAIKMREERRSPYGIEMKNAIAITVLCVLKCFQTLHTHFNGMTENLFITV</sequence>
<gene>
    <name evidence="1" type="ORF">CLUMA_CG000705</name>
</gene>
<dbReference type="EMBL" id="CVRI01000002">
    <property type="protein sequence ID" value="CRK86880.1"/>
    <property type="molecule type" value="Genomic_DNA"/>
</dbReference>
<keyword evidence="2" id="KW-1185">Reference proteome</keyword>
<proteinExistence type="predicted"/>
<dbReference type="AlphaFoldDB" id="A0A1J1HFV5"/>
<evidence type="ECO:0000313" key="1">
    <source>
        <dbReference type="EMBL" id="CRK86880.1"/>
    </source>
</evidence>
<name>A0A1J1HFV5_9DIPT</name>
<accession>A0A1J1HFV5</accession>
<dbReference type="Proteomes" id="UP000183832">
    <property type="component" value="Unassembled WGS sequence"/>
</dbReference>
<reference evidence="1 2" key="1">
    <citation type="submission" date="2015-04" db="EMBL/GenBank/DDBJ databases">
        <authorList>
            <person name="Syromyatnikov M.Y."/>
            <person name="Popov V.N."/>
        </authorList>
    </citation>
    <scope>NUCLEOTIDE SEQUENCE [LARGE SCALE GENOMIC DNA]</scope>
</reference>